<accession>A0A6N2YP06</accession>
<dbReference type="RefSeq" id="WP_070724745.1">
    <property type="nucleotide sequence ID" value="NZ_CACRUO010000008.1"/>
</dbReference>
<dbReference type="EMBL" id="CACRUO010000008">
    <property type="protein sequence ID" value="VYT67122.1"/>
    <property type="molecule type" value="Genomic_DNA"/>
</dbReference>
<protein>
    <submittedName>
        <fullName evidence="1">Uncharacterized protein</fullName>
    </submittedName>
</protein>
<dbReference type="AlphaFoldDB" id="A0A6N2YP06"/>
<organism evidence="1">
    <name type="scientific">Staphylococcus simulans</name>
    <dbReference type="NCBI Taxonomy" id="1286"/>
    <lineage>
        <taxon>Bacteria</taxon>
        <taxon>Bacillati</taxon>
        <taxon>Bacillota</taxon>
        <taxon>Bacilli</taxon>
        <taxon>Bacillales</taxon>
        <taxon>Staphylococcaceae</taxon>
        <taxon>Staphylococcus</taxon>
    </lineage>
</organism>
<sequence length="63" mass="7443">MNIDNDDVEMQFKCTVTFTAKVRDTFHKHENTQAMENSLINKIHKEPEAYMDDLEVTDVERLL</sequence>
<name>A0A6N2YP06_STASI</name>
<evidence type="ECO:0000313" key="1">
    <source>
        <dbReference type="EMBL" id="VYT67122.1"/>
    </source>
</evidence>
<gene>
    <name evidence="1" type="ORF">SSLFYP27_00398</name>
</gene>
<proteinExistence type="predicted"/>
<reference evidence="1" key="1">
    <citation type="submission" date="2019-11" db="EMBL/GenBank/DDBJ databases">
        <authorList>
            <person name="Feng L."/>
        </authorList>
    </citation>
    <scope>NUCLEOTIDE SEQUENCE</scope>
    <source>
        <strain evidence="1">SsimulansLFYP27</strain>
    </source>
</reference>